<accession>A0ABP2T178</accession>
<proteinExistence type="predicted"/>
<dbReference type="Proteomes" id="UP000011769">
    <property type="component" value="Unassembled WGS sequence"/>
</dbReference>
<evidence type="ECO:0000313" key="2">
    <source>
        <dbReference type="Proteomes" id="UP000011769"/>
    </source>
</evidence>
<name>A0ABP2T178_9STRE</name>
<keyword evidence="2" id="KW-1185">Reference proteome</keyword>
<sequence>MISDVAIRFPFYHYHLYNYSLSKAITKEYGQIYLIVPFKKIKEQLK</sequence>
<dbReference type="EMBL" id="ALYM01000001">
    <property type="protein sequence ID" value="EMG26417.1"/>
    <property type="molecule type" value="Genomic_DNA"/>
</dbReference>
<comment type="caution">
    <text evidence="1">The sequence shown here is derived from an EMBL/GenBank/DDBJ whole genome shotgun (WGS) entry which is preliminary data.</text>
</comment>
<reference evidence="1 2" key="1">
    <citation type="journal article" date="2013" name="PLoS ONE">
        <title>Comparative Genomic Characterization of Three Streptococcus parauberis Strains in Fish Pathogen, as Assessed by Wide-Genome Analyses.</title>
        <authorList>
            <person name="Nho S.W."/>
            <person name="Hikima J."/>
            <person name="Park S.B."/>
            <person name="Jang H.B."/>
            <person name="Cha I.S."/>
            <person name="Yasuike M."/>
            <person name="Nakamura Y."/>
            <person name="Fujiwara A."/>
            <person name="Sano M."/>
            <person name="Kanai K."/>
            <person name="Kondo H."/>
            <person name="Hirono I."/>
            <person name="Takeyama H."/>
            <person name="Aoki T."/>
            <person name="Jung T.S."/>
        </authorList>
    </citation>
    <scope>NUCLEOTIDE SEQUENCE [LARGE SCALE GENOMIC DNA]</scope>
    <source>
        <strain evidence="1 2">KRS-02083</strain>
    </source>
</reference>
<evidence type="ECO:0000313" key="1">
    <source>
        <dbReference type="EMBL" id="EMG26417.1"/>
    </source>
</evidence>
<gene>
    <name evidence="1" type="ORF">SPJ1_0379</name>
</gene>
<organism evidence="1 2">
    <name type="scientific">Streptococcus parauberis KRS-02083</name>
    <dbReference type="NCBI Taxonomy" id="1207545"/>
    <lineage>
        <taxon>Bacteria</taxon>
        <taxon>Bacillati</taxon>
        <taxon>Bacillota</taxon>
        <taxon>Bacilli</taxon>
        <taxon>Lactobacillales</taxon>
        <taxon>Streptococcaceae</taxon>
        <taxon>Streptococcus</taxon>
    </lineage>
</organism>
<protein>
    <submittedName>
        <fullName evidence="1">Uncharacterized protein</fullName>
    </submittedName>
</protein>